<evidence type="ECO:0000256" key="23">
    <source>
        <dbReference type="PROSITE-ProRule" id="PRU00175"/>
    </source>
</evidence>
<evidence type="ECO:0000256" key="1">
    <source>
        <dbReference type="ARBA" id="ARBA00000900"/>
    </source>
</evidence>
<evidence type="ECO:0000256" key="8">
    <source>
        <dbReference type="ARBA" id="ARBA00022679"/>
    </source>
</evidence>
<evidence type="ECO:0000256" key="9">
    <source>
        <dbReference type="ARBA" id="ARBA00022723"/>
    </source>
</evidence>
<dbReference type="InterPro" id="IPR047134">
    <property type="entry name" value="RNF4"/>
</dbReference>
<dbReference type="Gene3D" id="3.30.40.10">
    <property type="entry name" value="Zinc/RING finger domain, C3HC4 (zinc finger)"/>
    <property type="match status" value="1"/>
</dbReference>
<dbReference type="PANTHER" id="PTHR23041:SF78">
    <property type="entry name" value="E3 UBIQUITIN-PROTEIN LIGASE RNF4"/>
    <property type="match status" value="1"/>
</dbReference>
<evidence type="ECO:0000256" key="7">
    <source>
        <dbReference type="ARBA" id="ARBA00022553"/>
    </source>
</evidence>
<dbReference type="PROSITE" id="PS50089">
    <property type="entry name" value="ZF_RING_2"/>
    <property type="match status" value="1"/>
</dbReference>
<sequence length="315" mass="34088">MWGWGVDYEARLVSWIYYYSYLRICPLLLLHTMSPTDSKCCGVKRRKNKRGSDLGLPGLADAVEVKAAGPASATTASLSSDPSTSSVAFSLQAAAASSPDSGNDVVAATVTTASLVSSERMGKSEIKKKRCGGTINSRQTRKQSRIAASAAKAASQIEPIDLEENAYEEVVDLTCESSEPVVVDLTHSDSVVIVEENASQQRNPELRSQQLPDSCVLSSDDDEARDNDVVLTGTVRRDLELLEDGISSSRRSGTVSCPICMDGYSEIVQSGRLIVSTKCGHVFCSQCLRDSLRNANSCPTCRKKLGYKQYHPIYI</sequence>
<dbReference type="Proteomes" id="UP000694421">
    <property type="component" value="Unplaced"/>
</dbReference>
<comment type="pathway">
    <text evidence="4">Protein modification; protein ubiquitination.</text>
</comment>
<evidence type="ECO:0000256" key="4">
    <source>
        <dbReference type="ARBA" id="ARBA00004906"/>
    </source>
</evidence>
<keyword evidence="7" id="KW-0597">Phosphoprotein</keyword>
<keyword evidence="8" id="KW-0808">Transferase</keyword>
<dbReference type="CDD" id="cd16533">
    <property type="entry name" value="RING-HC_RNF4"/>
    <property type="match status" value="1"/>
</dbReference>
<dbReference type="PROSITE" id="PS00518">
    <property type="entry name" value="ZF_RING_1"/>
    <property type="match status" value="1"/>
</dbReference>
<evidence type="ECO:0000256" key="17">
    <source>
        <dbReference type="ARBA" id="ARBA00023163"/>
    </source>
</evidence>
<dbReference type="FunFam" id="3.30.40.10:FF:000173">
    <property type="entry name" value="E3 ubiquitin-protein ligase RNF4"/>
    <property type="match status" value="1"/>
</dbReference>
<comment type="subunit">
    <text evidence="20">Homodimer (via RING-type zinc finger domain). Interacts with GSC2. Interacts with AR/the androgen receptor and TBP. Interacts with TCF20. Interacts with PATZ1. Interacts with TRPS1; negatively regulates TRPS1 transcriptional repressor activity. Interacts with PML (isoform PML-1, isoform PML-2, isoform PML-3, isoform PML-4, isoform PML-5 and isoform PML-6). Interacts with PRDM1/Blimp-1.</text>
</comment>
<evidence type="ECO:0000256" key="12">
    <source>
        <dbReference type="ARBA" id="ARBA00022833"/>
    </source>
</evidence>
<dbReference type="SUPFAM" id="SSF57850">
    <property type="entry name" value="RING/U-box"/>
    <property type="match status" value="1"/>
</dbReference>
<feature type="region of interest" description="Disordered" evidence="24">
    <location>
        <begin position="118"/>
        <end position="141"/>
    </location>
</feature>
<evidence type="ECO:0000256" key="21">
    <source>
        <dbReference type="ARBA" id="ARBA00074501"/>
    </source>
</evidence>
<keyword evidence="6" id="KW-0963">Cytoplasm</keyword>
<proteinExistence type="predicted"/>
<keyword evidence="12" id="KW-0862">Zinc</keyword>
<dbReference type="InterPro" id="IPR001841">
    <property type="entry name" value="Znf_RING"/>
</dbReference>
<evidence type="ECO:0000256" key="14">
    <source>
        <dbReference type="ARBA" id="ARBA00023015"/>
    </source>
</evidence>
<comment type="subcellular location">
    <subcellularLocation>
        <location evidence="3">Cytoplasm</location>
    </subcellularLocation>
    <subcellularLocation>
        <location evidence="2">Nucleus</location>
        <location evidence="2">PML body</location>
    </subcellularLocation>
</comment>
<dbReference type="Ensembl" id="ENSSMRT00000017676.1">
    <property type="protein sequence ID" value="ENSSMRP00000015159.1"/>
    <property type="gene ID" value="ENSSMRG00000011809.1"/>
</dbReference>
<keyword evidence="11" id="KW-0833">Ubl conjugation pathway</keyword>
<reference evidence="26" key="1">
    <citation type="submission" date="2025-08" db="UniProtKB">
        <authorList>
            <consortium name="Ensembl"/>
        </authorList>
    </citation>
    <scope>IDENTIFICATION</scope>
</reference>
<keyword evidence="27" id="KW-1185">Reference proteome</keyword>
<evidence type="ECO:0000259" key="25">
    <source>
        <dbReference type="PROSITE" id="PS50089"/>
    </source>
</evidence>
<keyword evidence="15" id="KW-0238">DNA-binding</keyword>
<evidence type="ECO:0000256" key="2">
    <source>
        <dbReference type="ARBA" id="ARBA00004322"/>
    </source>
</evidence>
<reference evidence="26" key="2">
    <citation type="submission" date="2025-09" db="UniProtKB">
        <authorList>
            <consortium name="Ensembl"/>
        </authorList>
    </citation>
    <scope>IDENTIFICATION</scope>
</reference>
<dbReference type="InterPro" id="IPR013083">
    <property type="entry name" value="Znf_RING/FYVE/PHD"/>
</dbReference>
<dbReference type="InterPro" id="IPR043295">
    <property type="entry name" value="RING-HC_RNF4"/>
</dbReference>
<evidence type="ECO:0000313" key="27">
    <source>
        <dbReference type="Proteomes" id="UP000694421"/>
    </source>
</evidence>
<evidence type="ECO:0000256" key="5">
    <source>
        <dbReference type="ARBA" id="ARBA00012483"/>
    </source>
</evidence>
<evidence type="ECO:0000256" key="18">
    <source>
        <dbReference type="ARBA" id="ARBA00023242"/>
    </source>
</evidence>
<evidence type="ECO:0000256" key="16">
    <source>
        <dbReference type="ARBA" id="ARBA00023159"/>
    </source>
</evidence>
<keyword evidence="13" id="KW-0832">Ubl conjugation</keyword>
<evidence type="ECO:0000256" key="11">
    <source>
        <dbReference type="ARBA" id="ARBA00022786"/>
    </source>
</evidence>
<dbReference type="GO" id="GO:0008270">
    <property type="term" value="F:zinc ion binding"/>
    <property type="evidence" value="ECO:0007669"/>
    <property type="project" value="UniProtKB-KW"/>
</dbReference>
<dbReference type="GO" id="GO:0016605">
    <property type="term" value="C:PML body"/>
    <property type="evidence" value="ECO:0007669"/>
    <property type="project" value="UniProtKB-SubCell"/>
</dbReference>
<dbReference type="PANTHER" id="PTHR23041">
    <property type="entry name" value="RING FINGER DOMAIN-CONTAINING"/>
    <property type="match status" value="1"/>
</dbReference>
<name>A0A8D0DQF5_SALMN</name>
<evidence type="ECO:0000256" key="6">
    <source>
        <dbReference type="ARBA" id="ARBA00022490"/>
    </source>
</evidence>
<accession>A0A8D0DQF5</accession>
<evidence type="ECO:0000313" key="26">
    <source>
        <dbReference type="Ensembl" id="ENSSMRP00000015159.1"/>
    </source>
</evidence>
<keyword evidence="18" id="KW-0539">Nucleus</keyword>
<evidence type="ECO:0000256" key="15">
    <source>
        <dbReference type="ARBA" id="ARBA00023125"/>
    </source>
</evidence>
<keyword evidence="17" id="KW-0804">Transcription</keyword>
<evidence type="ECO:0000256" key="22">
    <source>
        <dbReference type="ARBA" id="ARBA00078875"/>
    </source>
</evidence>
<evidence type="ECO:0000256" key="13">
    <source>
        <dbReference type="ARBA" id="ARBA00022843"/>
    </source>
</evidence>
<comment type="function">
    <text evidence="19">E3 ubiquitin-protein ligase which binds polysumoylated chains covalently attached to proteins and mediates 'Lys-6'-, 'Lys-11'-, 'Lys-48'- and 'Lys-63'-linked polyubiquitination of those substrates and their subsequent targeting to the proteasome for degradation. Regulates the degradation of several proteins including PML and the transcriptional activator PEA3. Involved in chromosome alignment and spindle assembly, it regulates the kinetochore CENPH-CENPI-CENPK complex by targeting polysumoylated CENPI to proteasomal degradation. Regulates the cellular responses to hypoxia and heat shock through degradation of respectively EPAS1 and PARP1. Alternatively, it may also bind DNA/nucleosomes and have a more direct role in the regulation of transcription for instance enhancing basal transcription and steroid receptor-mediated transcriptional activation. Catalyzes ubiquitination of sumoylated PARP1 in response to PARP1 trapping to chromatin, leading to PARP1 removal from chromatin by VCP/p97.</text>
</comment>
<evidence type="ECO:0000256" key="10">
    <source>
        <dbReference type="ARBA" id="ARBA00022771"/>
    </source>
</evidence>
<keyword evidence="10 23" id="KW-0863">Zinc-finger</keyword>
<evidence type="ECO:0000256" key="20">
    <source>
        <dbReference type="ARBA" id="ARBA00065359"/>
    </source>
</evidence>
<dbReference type="AlphaFoldDB" id="A0A8D0DQF5"/>
<dbReference type="GO" id="GO:0005737">
    <property type="term" value="C:cytoplasm"/>
    <property type="evidence" value="ECO:0007669"/>
    <property type="project" value="UniProtKB-SubCell"/>
</dbReference>
<comment type="catalytic activity">
    <reaction evidence="1">
        <text>S-ubiquitinyl-[E2 ubiquitin-conjugating enzyme]-L-cysteine + [acceptor protein]-L-lysine = [E2 ubiquitin-conjugating enzyme]-L-cysteine + N(6)-ubiquitinyl-[acceptor protein]-L-lysine.</text>
        <dbReference type="EC" id="2.3.2.27"/>
    </reaction>
</comment>
<dbReference type="GO" id="GO:0003677">
    <property type="term" value="F:DNA binding"/>
    <property type="evidence" value="ECO:0007669"/>
    <property type="project" value="UniProtKB-KW"/>
</dbReference>
<keyword evidence="14" id="KW-0805">Transcription regulation</keyword>
<evidence type="ECO:0000256" key="24">
    <source>
        <dbReference type="SAM" id="MobiDB-lite"/>
    </source>
</evidence>
<evidence type="ECO:0000256" key="3">
    <source>
        <dbReference type="ARBA" id="ARBA00004496"/>
    </source>
</evidence>
<dbReference type="EC" id="2.3.2.27" evidence="5"/>
<keyword evidence="16" id="KW-0010">Activator</keyword>
<organism evidence="26 27">
    <name type="scientific">Salvator merianae</name>
    <name type="common">Argentine black and white tegu</name>
    <name type="synonym">Tupinambis merianae</name>
    <dbReference type="NCBI Taxonomy" id="96440"/>
    <lineage>
        <taxon>Eukaryota</taxon>
        <taxon>Metazoa</taxon>
        <taxon>Chordata</taxon>
        <taxon>Craniata</taxon>
        <taxon>Vertebrata</taxon>
        <taxon>Euteleostomi</taxon>
        <taxon>Lepidosauria</taxon>
        <taxon>Squamata</taxon>
        <taxon>Bifurcata</taxon>
        <taxon>Unidentata</taxon>
        <taxon>Episquamata</taxon>
        <taxon>Laterata</taxon>
        <taxon>Teiioidea</taxon>
        <taxon>Teiidae</taxon>
        <taxon>Salvator</taxon>
    </lineage>
</organism>
<keyword evidence="9" id="KW-0479">Metal-binding</keyword>
<dbReference type="OMA" id="WIYYYSY"/>
<dbReference type="Pfam" id="PF13923">
    <property type="entry name" value="zf-C3HC4_2"/>
    <property type="match status" value="1"/>
</dbReference>
<dbReference type="InterPro" id="IPR017907">
    <property type="entry name" value="Znf_RING_CS"/>
</dbReference>
<protein>
    <recommendedName>
        <fullName evidence="21">E3 ubiquitin-protein ligase RNF4</fullName>
        <ecNumber evidence="5">2.3.2.27</ecNumber>
    </recommendedName>
    <alternativeName>
        <fullName evidence="22">RING finger protein 4</fullName>
    </alternativeName>
</protein>
<feature type="domain" description="RING-type" evidence="25">
    <location>
        <begin position="257"/>
        <end position="302"/>
    </location>
</feature>
<dbReference type="GO" id="GO:0045944">
    <property type="term" value="P:positive regulation of transcription by RNA polymerase II"/>
    <property type="evidence" value="ECO:0007669"/>
    <property type="project" value="TreeGrafter"/>
</dbReference>
<dbReference type="GO" id="GO:0061630">
    <property type="term" value="F:ubiquitin protein ligase activity"/>
    <property type="evidence" value="ECO:0007669"/>
    <property type="project" value="UniProtKB-EC"/>
</dbReference>
<dbReference type="GeneTree" id="ENSGT00390000010318"/>
<dbReference type="SMART" id="SM00184">
    <property type="entry name" value="RING"/>
    <property type="match status" value="1"/>
</dbReference>
<evidence type="ECO:0000256" key="19">
    <source>
        <dbReference type="ARBA" id="ARBA00059625"/>
    </source>
</evidence>